<dbReference type="GO" id="GO:0006405">
    <property type="term" value="P:RNA export from nucleus"/>
    <property type="evidence" value="ECO:0007669"/>
    <property type="project" value="TreeGrafter"/>
</dbReference>
<evidence type="ECO:0000256" key="3">
    <source>
        <dbReference type="ARBA" id="ARBA00022448"/>
    </source>
</evidence>
<organism evidence="7 8">
    <name type="scientific">Tetradesmus obliquus</name>
    <name type="common">Green alga</name>
    <name type="synonym">Acutodesmus obliquus</name>
    <dbReference type="NCBI Taxonomy" id="3088"/>
    <lineage>
        <taxon>Eukaryota</taxon>
        <taxon>Viridiplantae</taxon>
        <taxon>Chlorophyta</taxon>
        <taxon>core chlorophytes</taxon>
        <taxon>Chlorophyceae</taxon>
        <taxon>CS clade</taxon>
        <taxon>Sphaeropleales</taxon>
        <taxon>Scenedesmaceae</taxon>
        <taxon>Tetradesmus</taxon>
    </lineage>
</organism>
<keyword evidence="4" id="KW-0539">Nucleus</keyword>
<dbReference type="InterPro" id="IPR014908">
    <property type="entry name" value="Nucleoporin_Nup133/Nup155_N"/>
</dbReference>
<keyword evidence="8" id="KW-1185">Reference proteome</keyword>
<dbReference type="Gene3D" id="1.20.58.1780">
    <property type="match status" value="1"/>
</dbReference>
<dbReference type="GO" id="GO:0017056">
    <property type="term" value="F:structural constituent of nuclear pore"/>
    <property type="evidence" value="ECO:0007669"/>
    <property type="project" value="InterPro"/>
</dbReference>
<dbReference type="InterPro" id="IPR007187">
    <property type="entry name" value="Nucleoporin_Nup133/Nup155_C"/>
</dbReference>
<keyword evidence="3" id="KW-0813">Transport</keyword>
<dbReference type="Pfam" id="PF03177">
    <property type="entry name" value="Nucleoporin_C"/>
    <property type="match status" value="1"/>
</dbReference>
<sequence>MAAPPPLWQHEVATLGRDQTSKLPVVPIASRAAAAGMDGAEEKLSETWRHIKGVARDDAKQYDLMELVRSARREDTYQFPVPGWPSLLRAVSPSMPDLPAMVQDKYRTCQTMCFCGVFPEIRRAWASVDNSLFLWRYDRSGDVPVEYCGEEQAICCVGLAQPKPGVFLSAIQHVLVLATTVEIVLLGVCTSPAKGGSSDAYEQLSLQPMPLYSLPSDNVVMTCFAASDSGRIFLGGSDGHVYEVQYAATDSWRQRRCSKVRVTGGIQQMLPSFLPSFLFGAPVPLDKLVLDNERGILYSLAANSAIQVFDLGADGTEAAKRVAELTDFLTEVSRLPTGRSVFAPGEDKRGTAIKYLAVIPMSESWKVHLMAVTSNGRRAFLTTNPQVRAYSYGSRDSRSSSVPAHLDPKKARPCALVALDARGPLPQAPVAGSRVTTDPTSRVLDVTAALYTQGTLVLAESAGPDGKATKLLLAARNHTLPPPSVNVNLGSGAAGLREVVSELEQHIPGETTAIGCLPQPSVLGPELHPGGSWGACQDELAGQMFSGPLQLVLVSTAGVLQLERRRPVDVLQALLQERSPEKLQQFFEAYGAPEAAAMCYLLATAENQSMRLVEEAITALENPLLVGQPLMPEEGGAGAEAARNAGATGDGIYMGTAVNPNPEPDWSGAHKGLAVYISRLLAPIWEAKLITPSASNVNVWKARLSERSMTVLENKLRALERFLAEISKRRKARGFGKAGNNSSGNGQQHSSSFLGGQLEDGTSRLLNAGSALAVAGAGDAPFVKRQRMWNAFVMEEQRNNAVRQLASKAAQALLLLRTIVAGNVNRLVNRLDADTKRALRDLHFRDLVLEGSSPGTAAALVAALVADQLDQAGGGSAAGGVAELATALQAGAPAYFREQDRQFFQATAKLKAAEEAGSAAERDAAAREALAGLLRVPQCVNLSQMVGRLAFLRQYEGVVELVLRCAALADPHSQAWRLGSSADTAAARAARDRCYSHLLGVLKPLLGVGPPPVAAPLGAAAAAAGTAGAGAGAEAEGSPLTPKERLAAKEAMMQAIVRSGDQYLVTVLYSTLVDVGADEDLLAHPSAALELYLRQEGGLAGNAGGGGGPGALVGGQVGPLSRRQVAHLELLARLHIKKGKYAAAAGVYRALAERRSGAGDAAVSLEQRLDALHNALLQARSVGDEQLTDGLRGSVKVMSLQLSIADQLKQRLAAAAIPAGCTREQLQAQLRELQSSSLDISDLYNSYAQPLELWGVCLDICNFAGNVPAEYVRQLWDLLLKQAWEQQQQQQQQGDEAGEPDGRLQGCCDKVASLGVNFYPNESSLPLSHVTLRLEAIAAGLWPSPCDAARDASLVVRCLRALLAPAAGDNASGVIAGVYEQLLAKRGALLDGGVAGAGVVLGGSGDGAARSALRLRLLQSLAAHCRIVMEEELASSLTGQPDHGYPSRFLGRSQQAAALADLAERCAAEARGIGGDAAAEGLALAEQFDRVAAQLAGSSGR</sequence>
<evidence type="ECO:0000256" key="4">
    <source>
        <dbReference type="ARBA" id="ARBA00023242"/>
    </source>
</evidence>
<dbReference type="EMBL" id="FNXT01000045">
    <property type="protein sequence ID" value="SZX60054.1"/>
    <property type="molecule type" value="Genomic_DNA"/>
</dbReference>
<evidence type="ECO:0000313" key="7">
    <source>
        <dbReference type="EMBL" id="SZX60054.1"/>
    </source>
</evidence>
<evidence type="ECO:0000313" key="8">
    <source>
        <dbReference type="Proteomes" id="UP000256970"/>
    </source>
</evidence>
<dbReference type="Proteomes" id="UP000256970">
    <property type="component" value="Unassembled WGS sequence"/>
</dbReference>
<evidence type="ECO:0000256" key="1">
    <source>
        <dbReference type="ARBA" id="ARBA00004123"/>
    </source>
</evidence>
<feature type="domain" description="Nucleoporin Nup133/Nup155-like C-terminal" evidence="5">
    <location>
        <begin position="667"/>
        <end position="1338"/>
    </location>
</feature>
<dbReference type="InterPro" id="IPR042537">
    <property type="entry name" value="Nucleoporin_Nup155_C_2"/>
</dbReference>
<dbReference type="STRING" id="3088.A0A383V635"/>
<comment type="subcellular location">
    <subcellularLocation>
        <location evidence="1">Nucleus</location>
    </subcellularLocation>
</comment>
<dbReference type="Gene3D" id="1.25.40.440">
    <property type="entry name" value="Nucleoporin, helical domain, central subdomain"/>
    <property type="match status" value="1"/>
</dbReference>
<dbReference type="InterPro" id="IPR004870">
    <property type="entry name" value="Nucleoporin_Nup155"/>
</dbReference>
<dbReference type="GO" id="GO:0006606">
    <property type="term" value="P:protein import into nucleus"/>
    <property type="evidence" value="ECO:0007669"/>
    <property type="project" value="TreeGrafter"/>
</dbReference>
<accession>A0A383V635</accession>
<dbReference type="Gene3D" id="1.20.120.1050">
    <property type="match status" value="1"/>
</dbReference>
<comment type="similarity">
    <text evidence="2">Belongs to the non-repetitive/WGA-negative nucleoporin family.</text>
</comment>
<evidence type="ECO:0000256" key="2">
    <source>
        <dbReference type="ARBA" id="ARBA00007373"/>
    </source>
</evidence>
<dbReference type="GO" id="GO:0036228">
    <property type="term" value="P:protein localization to nuclear inner membrane"/>
    <property type="evidence" value="ECO:0007669"/>
    <property type="project" value="TreeGrafter"/>
</dbReference>
<reference evidence="7 8" key="1">
    <citation type="submission" date="2016-10" db="EMBL/GenBank/DDBJ databases">
        <authorList>
            <person name="Cai Z."/>
        </authorList>
    </citation>
    <scope>NUCLEOTIDE SEQUENCE [LARGE SCALE GENOMIC DNA]</scope>
</reference>
<evidence type="ECO:0000259" key="6">
    <source>
        <dbReference type="Pfam" id="PF08801"/>
    </source>
</evidence>
<dbReference type="Pfam" id="PF08801">
    <property type="entry name" value="Nucleoporin_N"/>
    <property type="match status" value="1"/>
</dbReference>
<dbReference type="Gene3D" id="1.25.40.450">
    <property type="entry name" value="Nucleoporin, helical domain, N-terminal subdomain"/>
    <property type="match status" value="1"/>
</dbReference>
<dbReference type="GO" id="GO:0000972">
    <property type="term" value="P:transcription-dependent tethering of RNA polymerase II gene DNA at nuclear periphery"/>
    <property type="evidence" value="ECO:0007669"/>
    <property type="project" value="TreeGrafter"/>
</dbReference>
<protein>
    <submittedName>
        <fullName evidence="7">Uncharacterized protein</fullName>
    </submittedName>
</protein>
<feature type="domain" description="Nucleoporin Nup133/Nup155-like N-terminal" evidence="6">
    <location>
        <begin position="95"/>
        <end position="406"/>
    </location>
</feature>
<name>A0A383V635_TETOB</name>
<dbReference type="GO" id="GO:0044611">
    <property type="term" value="C:nuclear pore inner ring"/>
    <property type="evidence" value="ECO:0007669"/>
    <property type="project" value="TreeGrafter"/>
</dbReference>
<gene>
    <name evidence="7" type="ORF">BQ4739_LOCUS635</name>
</gene>
<dbReference type="PANTHER" id="PTHR10350">
    <property type="entry name" value="NUCLEAR PORE COMPLEX PROTEIN NUP155"/>
    <property type="match status" value="1"/>
</dbReference>
<dbReference type="InterPro" id="IPR042533">
    <property type="entry name" value="Nucleoporin_Nup155_C_1"/>
</dbReference>
<proteinExistence type="inferred from homology"/>
<evidence type="ECO:0000259" key="5">
    <source>
        <dbReference type="Pfam" id="PF03177"/>
    </source>
</evidence>
<dbReference type="PANTHER" id="PTHR10350:SF6">
    <property type="entry name" value="NUCLEAR PORE COMPLEX PROTEIN NUP155"/>
    <property type="match status" value="1"/>
</dbReference>